<gene>
    <name evidence="7" type="ORF">EV187_0914</name>
</gene>
<keyword evidence="3" id="KW-0328">Glycosyltransferase</keyword>
<dbReference type="PANTHER" id="PTHR43179">
    <property type="entry name" value="RHAMNOSYLTRANSFERASE WBBL"/>
    <property type="match status" value="1"/>
</dbReference>
<comment type="similarity">
    <text evidence="2">Belongs to the glycosyltransferase 2 family.</text>
</comment>
<reference evidence="7 8" key="1">
    <citation type="submission" date="2019-02" db="EMBL/GenBank/DDBJ databases">
        <title>Genomic Encyclopedia of Type Strains, Phase IV (KMG-IV): sequencing the most valuable type-strain genomes for metagenomic binning, comparative biology and taxonomic classification.</title>
        <authorList>
            <person name="Goeker M."/>
        </authorList>
    </citation>
    <scope>NUCLEOTIDE SEQUENCE [LARGE SCALE GENOMIC DNA]</scope>
    <source>
        <strain evidence="7 8">DSM 43045</strain>
    </source>
</reference>
<comment type="pathway">
    <text evidence="1">Cell wall biogenesis; cell wall polysaccharide biosynthesis.</text>
</comment>
<dbReference type="InterPro" id="IPR029044">
    <property type="entry name" value="Nucleotide-diphossugar_trans"/>
</dbReference>
<dbReference type="GO" id="GO:0016757">
    <property type="term" value="F:glycosyltransferase activity"/>
    <property type="evidence" value="ECO:0007669"/>
    <property type="project" value="UniProtKB-KW"/>
</dbReference>
<name>A0A4Q7MJE5_9MICO</name>
<dbReference type="Gene3D" id="3.90.550.10">
    <property type="entry name" value="Spore Coat Polysaccharide Biosynthesis Protein SpsA, Chain A"/>
    <property type="match status" value="1"/>
</dbReference>
<dbReference type="AlphaFoldDB" id="A0A4Q7MJE5"/>
<keyword evidence="4 7" id="KW-0808">Transferase</keyword>
<evidence type="ECO:0000256" key="1">
    <source>
        <dbReference type="ARBA" id="ARBA00004776"/>
    </source>
</evidence>
<comment type="caution">
    <text evidence="7">The sequence shown here is derived from an EMBL/GenBank/DDBJ whole genome shotgun (WGS) entry which is preliminary data.</text>
</comment>
<protein>
    <submittedName>
        <fullName evidence="7">GT2 family glycosyltransferase</fullName>
    </submittedName>
</protein>
<accession>A0A4Q7MJE5</accession>
<dbReference type="PANTHER" id="PTHR43179:SF12">
    <property type="entry name" value="GALACTOFURANOSYLTRANSFERASE GLFT2"/>
    <property type="match status" value="1"/>
</dbReference>
<evidence type="ECO:0000256" key="5">
    <source>
        <dbReference type="SAM" id="MobiDB-lite"/>
    </source>
</evidence>
<evidence type="ECO:0000256" key="4">
    <source>
        <dbReference type="ARBA" id="ARBA00022679"/>
    </source>
</evidence>
<organism evidence="7 8">
    <name type="scientific">Agromyces ramosus</name>
    <dbReference type="NCBI Taxonomy" id="33879"/>
    <lineage>
        <taxon>Bacteria</taxon>
        <taxon>Bacillati</taxon>
        <taxon>Actinomycetota</taxon>
        <taxon>Actinomycetes</taxon>
        <taxon>Micrococcales</taxon>
        <taxon>Microbacteriaceae</taxon>
        <taxon>Agromyces</taxon>
    </lineage>
</organism>
<dbReference type="Proteomes" id="UP000293289">
    <property type="component" value="Unassembled WGS sequence"/>
</dbReference>
<feature type="region of interest" description="Disordered" evidence="5">
    <location>
        <begin position="1"/>
        <end position="33"/>
    </location>
</feature>
<dbReference type="SUPFAM" id="SSF53448">
    <property type="entry name" value="Nucleotide-diphospho-sugar transferases"/>
    <property type="match status" value="1"/>
</dbReference>
<feature type="compositionally biased region" description="Basic and acidic residues" evidence="5">
    <location>
        <begin position="1"/>
        <end position="23"/>
    </location>
</feature>
<proteinExistence type="inferred from homology"/>
<dbReference type="CDD" id="cd04185">
    <property type="entry name" value="GT_2_like_b"/>
    <property type="match status" value="1"/>
</dbReference>
<sequence>MRPDHLRDRVRQWRAVGDRDATTRPDPAAPAPTHTPVVVAVIVAFNRRDLLHESLTAVLNQTRAPDRVIVVDNASSDGTDSMVAQDFPSVELVRLGTNSGGAGGFAVGLSLAVAAGADHIWLMDDDTVPTTTALQESLRALRAVADEADLIASRVVWSDGRDHPMNMPRVRPFAPGRDHAAARAFGGYPVRSASFVSVLVAAEAVRRVGLPIADYFLWNDDFEYTSRILRAGRGYLARGSLVVHKTAVFGSTDVDPGPRFRLEVRNKIWMLAKSHALAPHERLVYSASTLRRWARTFARSADRRRLTANLGRGLVEGFRGRPRGNAEALAVVGIDITGIANLEAAVADRRSRALR</sequence>
<dbReference type="EMBL" id="SGWY01000001">
    <property type="protein sequence ID" value="RZS68485.1"/>
    <property type="molecule type" value="Genomic_DNA"/>
</dbReference>
<evidence type="ECO:0000256" key="2">
    <source>
        <dbReference type="ARBA" id="ARBA00006739"/>
    </source>
</evidence>
<evidence type="ECO:0000256" key="3">
    <source>
        <dbReference type="ARBA" id="ARBA00022676"/>
    </source>
</evidence>
<dbReference type="Pfam" id="PF00535">
    <property type="entry name" value="Glycos_transf_2"/>
    <property type="match status" value="1"/>
</dbReference>
<evidence type="ECO:0000313" key="8">
    <source>
        <dbReference type="Proteomes" id="UP000293289"/>
    </source>
</evidence>
<evidence type="ECO:0000313" key="7">
    <source>
        <dbReference type="EMBL" id="RZS68485.1"/>
    </source>
</evidence>
<evidence type="ECO:0000259" key="6">
    <source>
        <dbReference type="Pfam" id="PF00535"/>
    </source>
</evidence>
<keyword evidence="8" id="KW-1185">Reference proteome</keyword>
<dbReference type="InterPro" id="IPR001173">
    <property type="entry name" value="Glyco_trans_2-like"/>
</dbReference>
<dbReference type="OrthoDB" id="7665907at2"/>
<feature type="domain" description="Glycosyltransferase 2-like" evidence="6">
    <location>
        <begin position="41"/>
        <end position="165"/>
    </location>
</feature>